<dbReference type="AlphaFoldDB" id="A0A174VZB1"/>
<dbReference type="Proteomes" id="UP000095766">
    <property type="component" value="Unassembled WGS sequence"/>
</dbReference>
<dbReference type="EMBL" id="CZAO01000035">
    <property type="protein sequence ID" value="CUQ36289.1"/>
    <property type="molecule type" value="Genomic_DNA"/>
</dbReference>
<proteinExistence type="predicted"/>
<evidence type="ECO:0000313" key="2">
    <source>
        <dbReference type="Proteomes" id="UP000095766"/>
    </source>
</evidence>
<accession>A0A174VZB1</accession>
<sequence length="82" mass="9677">MINKIVYIVMDCYWGPREPITITSDNKNLETLIDKFRQFPVTATGYTYVELYDGDNLVEKLTSQYFLNEQEIAIYKDLKNDI</sequence>
<gene>
    <name evidence="1" type="ORF">ERS852510_04148</name>
</gene>
<organism evidence="1 2">
    <name type="scientific">Bacteroides uniformis</name>
    <dbReference type="NCBI Taxonomy" id="820"/>
    <lineage>
        <taxon>Bacteria</taxon>
        <taxon>Pseudomonadati</taxon>
        <taxon>Bacteroidota</taxon>
        <taxon>Bacteroidia</taxon>
        <taxon>Bacteroidales</taxon>
        <taxon>Bacteroidaceae</taxon>
        <taxon>Bacteroides</taxon>
    </lineage>
</organism>
<dbReference type="RefSeq" id="WP_057254398.1">
    <property type="nucleotide sequence ID" value="NZ_CZAO01000035.1"/>
</dbReference>
<name>A0A174VZB1_BACUN</name>
<reference evidence="1 2" key="1">
    <citation type="submission" date="2015-09" db="EMBL/GenBank/DDBJ databases">
        <authorList>
            <consortium name="Pathogen Informatics"/>
        </authorList>
    </citation>
    <scope>NUCLEOTIDE SEQUENCE [LARGE SCALE GENOMIC DNA]</scope>
    <source>
        <strain evidence="1 2">2789STDY5834898</strain>
    </source>
</reference>
<protein>
    <submittedName>
        <fullName evidence="1">Uncharacterized protein</fullName>
    </submittedName>
</protein>
<evidence type="ECO:0000313" key="1">
    <source>
        <dbReference type="EMBL" id="CUQ36289.1"/>
    </source>
</evidence>